<comment type="caution">
    <text evidence="11">The sequence shown here is derived from an EMBL/GenBank/DDBJ whole genome shotgun (WGS) entry which is preliminary data.</text>
</comment>
<comment type="similarity">
    <text evidence="3">Belongs to the FKBP-type PPIase family.</text>
</comment>
<evidence type="ECO:0000259" key="10">
    <source>
        <dbReference type="PROSITE" id="PS50059"/>
    </source>
</evidence>
<dbReference type="EMBL" id="JAAVJF010000003">
    <property type="protein sequence ID" value="NYR15657.1"/>
    <property type="molecule type" value="Genomic_DNA"/>
</dbReference>
<protein>
    <recommendedName>
        <fullName evidence="4 9">peptidylprolyl isomerase</fullName>
        <ecNumber evidence="4 9">5.2.1.8</ecNumber>
    </recommendedName>
</protein>
<accession>A0A7L4PB45</accession>
<dbReference type="Proteomes" id="UP000554766">
    <property type="component" value="Unassembled WGS sequence"/>
</dbReference>
<dbReference type="InterPro" id="IPR048261">
    <property type="entry name" value="SlpA/SlyD-like_ins_sf"/>
</dbReference>
<dbReference type="AlphaFoldDB" id="A0A7L4PB45"/>
<dbReference type="InterPro" id="IPR001179">
    <property type="entry name" value="PPIase_FKBP_dom"/>
</dbReference>
<keyword evidence="6 9" id="KW-0697">Rotamase</keyword>
<evidence type="ECO:0000313" key="12">
    <source>
        <dbReference type="Proteomes" id="UP000554766"/>
    </source>
</evidence>
<sequence length="229" mass="25406">MPLSKGDYILLDYTVILKDGGKVIETTQEAVAKEAGIYRPEEVYGPRLVVVGETPLWEPVESALLSAEEGQDFEVEVPPEKAYGVRDPNKVKVVSIREFHRHGVVPSVGDVVDFEGQRARVVSISGGRVVLDFNHPLAGNAFIVRGRVVKKLTTAEEKAVALLRLYLPRISEEKIKARLEGETLTITLPAEVLLYERIGGVLLQYASEISTKFPEVKKVRFVQEVEIKA</sequence>
<dbReference type="PANTHER" id="PTHR47861">
    <property type="entry name" value="FKBP-TYPE PEPTIDYL-PROLYL CIS-TRANS ISOMERASE SLYD"/>
    <property type="match status" value="1"/>
</dbReference>
<dbReference type="GeneID" id="5054545"/>
<evidence type="ECO:0000256" key="3">
    <source>
        <dbReference type="ARBA" id="ARBA00006577"/>
    </source>
</evidence>
<evidence type="ECO:0000256" key="2">
    <source>
        <dbReference type="ARBA" id="ARBA00004496"/>
    </source>
</evidence>
<dbReference type="Pfam" id="PF18046">
    <property type="entry name" value="FKBP26_C"/>
    <property type="match status" value="1"/>
</dbReference>
<dbReference type="Pfam" id="PF22199">
    <property type="entry name" value="FKBP26_IF"/>
    <property type="match status" value="1"/>
</dbReference>
<dbReference type="RefSeq" id="WP_011899579.1">
    <property type="nucleotide sequence ID" value="NZ_JAAVJF010000003.1"/>
</dbReference>
<dbReference type="InterPro" id="IPR040825">
    <property type="entry name" value="FKBP26_C"/>
</dbReference>
<evidence type="ECO:0000313" key="11">
    <source>
        <dbReference type="EMBL" id="NYR15657.1"/>
    </source>
</evidence>
<evidence type="ECO:0000256" key="7">
    <source>
        <dbReference type="ARBA" id="ARBA00023186"/>
    </source>
</evidence>
<name>A0A7L4PB45_9CREN</name>
<keyword evidence="8 9" id="KW-0413">Isomerase</keyword>
<dbReference type="Gene3D" id="2.40.10.330">
    <property type="match status" value="1"/>
</dbReference>
<dbReference type="Gene3D" id="3.10.50.40">
    <property type="match status" value="1"/>
</dbReference>
<organism evidence="11 12">
    <name type="scientific">Pyrobaculum arsenaticum</name>
    <dbReference type="NCBI Taxonomy" id="121277"/>
    <lineage>
        <taxon>Archaea</taxon>
        <taxon>Thermoproteota</taxon>
        <taxon>Thermoprotei</taxon>
        <taxon>Thermoproteales</taxon>
        <taxon>Thermoproteaceae</taxon>
        <taxon>Pyrobaculum</taxon>
    </lineage>
</organism>
<keyword evidence="7" id="KW-0143">Chaperone</keyword>
<dbReference type="InterPro" id="IPR054016">
    <property type="entry name" value="FKBP26_IF"/>
</dbReference>
<keyword evidence="12" id="KW-1185">Reference proteome</keyword>
<dbReference type="OMA" id="NTAFMQN"/>
<evidence type="ECO:0000256" key="1">
    <source>
        <dbReference type="ARBA" id="ARBA00000971"/>
    </source>
</evidence>
<evidence type="ECO:0000256" key="9">
    <source>
        <dbReference type="PROSITE-ProRule" id="PRU00277"/>
    </source>
</evidence>
<dbReference type="SUPFAM" id="SSF54534">
    <property type="entry name" value="FKBP-like"/>
    <property type="match status" value="1"/>
</dbReference>
<reference evidence="11 12" key="1">
    <citation type="journal article" date="2020" name="Nat. Commun.">
        <title>The structures of two archaeal type IV pili illuminate evolutionary relationships.</title>
        <authorList>
            <person name="Wang F."/>
            <person name="Baquero D.P."/>
            <person name="Su Z."/>
            <person name="Beltran L.C."/>
            <person name="Prangishvili D."/>
            <person name="Krupovic M."/>
            <person name="Egelman E.H."/>
        </authorList>
    </citation>
    <scope>NUCLEOTIDE SEQUENCE [LARGE SCALE GENOMIC DNA]</scope>
    <source>
        <strain evidence="11 12">2GA</strain>
    </source>
</reference>
<gene>
    <name evidence="11" type="ORF">HC235_06850</name>
</gene>
<dbReference type="Gene3D" id="3.30.70.2210">
    <property type="match status" value="1"/>
</dbReference>
<evidence type="ECO:0000256" key="8">
    <source>
        <dbReference type="ARBA" id="ARBA00023235"/>
    </source>
</evidence>
<comment type="subcellular location">
    <subcellularLocation>
        <location evidence="2">Cytoplasm</location>
    </subcellularLocation>
</comment>
<dbReference type="PROSITE" id="PS50059">
    <property type="entry name" value="FKBP_PPIASE"/>
    <property type="match status" value="1"/>
</dbReference>
<dbReference type="PANTHER" id="PTHR47861:SF3">
    <property type="entry name" value="FKBP-TYPE PEPTIDYL-PROLYL CIS-TRANS ISOMERASE SLYD"/>
    <property type="match status" value="1"/>
</dbReference>
<comment type="catalytic activity">
    <reaction evidence="1 9">
        <text>[protein]-peptidylproline (omega=180) = [protein]-peptidylproline (omega=0)</text>
        <dbReference type="Rhea" id="RHEA:16237"/>
        <dbReference type="Rhea" id="RHEA-COMP:10747"/>
        <dbReference type="Rhea" id="RHEA-COMP:10748"/>
        <dbReference type="ChEBI" id="CHEBI:83833"/>
        <dbReference type="ChEBI" id="CHEBI:83834"/>
        <dbReference type="EC" id="5.2.1.8"/>
    </reaction>
</comment>
<evidence type="ECO:0000256" key="6">
    <source>
        <dbReference type="ARBA" id="ARBA00023110"/>
    </source>
</evidence>
<proteinExistence type="inferred from homology"/>
<keyword evidence="5" id="KW-0963">Cytoplasm</keyword>
<dbReference type="EC" id="5.2.1.8" evidence="4 9"/>
<evidence type="ECO:0000256" key="4">
    <source>
        <dbReference type="ARBA" id="ARBA00013194"/>
    </source>
</evidence>
<dbReference type="GO" id="GO:0005737">
    <property type="term" value="C:cytoplasm"/>
    <property type="evidence" value="ECO:0007669"/>
    <property type="project" value="UniProtKB-SubCell"/>
</dbReference>
<feature type="domain" description="PPIase FKBP-type" evidence="10">
    <location>
        <begin position="6"/>
        <end position="106"/>
    </location>
</feature>
<evidence type="ECO:0000256" key="5">
    <source>
        <dbReference type="ARBA" id="ARBA00022490"/>
    </source>
</evidence>
<dbReference type="GO" id="GO:0003755">
    <property type="term" value="F:peptidyl-prolyl cis-trans isomerase activity"/>
    <property type="evidence" value="ECO:0007669"/>
    <property type="project" value="UniProtKB-KW"/>
</dbReference>
<dbReference type="InterPro" id="IPR046357">
    <property type="entry name" value="PPIase_dom_sf"/>
</dbReference>
<dbReference type="GO" id="GO:0042026">
    <property type="term" value="P:protein refolding"/>
    <property type="evidence" value="ECO:0007669"/>
    <property type="project" value="UniProtKB-ARBA"/>
</dbReference>